<comment type="caution">
    <text evidence="1">The sequence shown here is derived from an EMBL/GenBank/DDBJ whole genome shotgun (WGS) entry which is preliminary data.</text>
</comment>
<evidence type="ECO:0000313" key="2">
    <source>
        <dbReference type="Proteomes" id="UP000287651"/>
    </source>
</evidence>
<evidence type="ECO:0000313" key="1">
    <source>
        <dbReference type="EMBL" id="RRT56011.1"/>
    </source>
</evidence>
<protein>
    <submittedName>
        <fullName evidence="1">Uncharacterized protein</fullName>
    </submittedName>
</protein>
<reference evidence="1 2" key="1">
    <citation type="journal article" date="2014" name="Agronomy (Basel)">
        <title>A Draft Genome Sequence for Ensete ventricosum, the Drought-Tolerant Tree Against Hunger.</title>
        <authorList>
            <person name="Harrison J."/>
            <person name="Moore K.A."/>
            <person name="Paszkiewicz K."/>
            <person name="Jones T."/>
            <person name="Grant M."/>
            <person name="Ambacheew D."/>
            <person name="Muzemil S."/>
            <person name="Studholme D.J."/>
        </authorList>
    </citation>
    <scope>NUCLEOTIDE SEQUENCE [LARGE SCALE GENOMIC DNA]</scope>
</reference>
<proteinExistence type="predicted"/>
<accession>A0A426YWF6</accession>
<dbReference type="AlphaFoldDB" id="A0A426YWF6"/>
<name>A0A426YWF6_ENSVE</name>
<sequence>MIEGVIIVKATTGNNTEPLLASRVLYGHNLSHVNDELKSFQSYLRWMFIDQSNARYIMVFWSPLPPPGCLHSHHLPLHTLLHPHPSRL</sequence>
<gene>
    <name evidence="1" type="ORF">B296_00029554</name>
</gene>
<dbReference type="EMBL" id="AMZH03009816">
    <property type="protein sequence ID" value="RRT56011.1"/>
    <property type="molecule type" value="Genomic_DNA"/>
</dbReference>
<organism evidence="1 2">
    <name type="scientific">Ensete ventricosum</name>
    <name type="common">Abyssinian banana</name>
    <name type="synonym">Musa ensete</name>
    <dbReference type="NCBI Taxonomy" id="4639"/>
    <lineage>
        <taxon>Eukaryota</taxon>
        <taxon>Viridiplantae</taxon>
        <taxon>Streptophyta</taxon>
        <taxon>Embryophyta</taxon>
        <taxon>Tracheophyta</taxon>
        <taxon>Spermatophyta</taxon>
        <taxon>Magnoliopsida</taxon>
        <taxon>Liliopsida</taxon>
        <taxon>Zingiberales</taxon>
        <taxon>Musaceae</taxon>
        <taxon>Ensete</taxon>
    </lineage>
</organism>
<dbReference type="Proteomes" id="UP000287651">
    <property type="component" value="Unassembled WGS sequence"/>
</dbReference>